<dbReference type="AlphaFoldDB" id="A0A077UKZ1"/>
<organism evidence="1 2">
    <name type="scientific">Staphylococcus schweitzeri</name>
    <dbReference type="NCBI Taxonomy" id="1654388"/>
    <lineage>
        <taxon>Bacteria</taxon>
        <taxon>Bacillati</taxon>
        <taxon>Bacillota</taxon>
        <taxon>Bacilli</taxon>
        <taxon>Bacillales</taxon>
        <taxon>Staphylococcaceae</taxon>
        <taxon>Staphylococcus</taxon>
    </lineage>
</organism>
<sequence length="46" mass="5283">MNTLFNLFFDFITGVLKNIGNIAAYSTCDFIMDEVEVPKELTQLHE</sequence>
<dbReference type="Proteomes" id="UP000044616">
    <property type="component" value="Unassembled WGS sequence"/>
</dbReference>
<proteinExistence type="predicted"/>
<dbReference type="EMBL" id="CCEH01000022">
    <property type="protein sequence ID" value="CDR29031.1"/>
    <property type="molecule type" value="Genomic_DNA"/>
</dbReference>
<evidence type="ECO:0000313" key="1">
    <source>
        <dbReference type="EMBL" id="CDR29031.1"/>
    </source>
</evidence>
<dbReference type="NCBIfam" id="TIGR04223">
    <property type="entry name" value="quorum_AgrD"/>
    <property type="match status" value="1"/>
</dbReference>
<gene>
    <name evidence="1" type="primary">agrD</name>
    <name evidence="1" type="ORF">ERS140147_02220</name>
</gene>
<protein>
    <submittedName>
        <fullName evidence="1">Regulator protein agrD</fullName>
    </submittedName>
</protein>
<accession>A0A077UKZ1</accession>
<dbReference type="SMART" id="SM00794">
    <property type="entry name" value="AgrD"/>
    <property type="match status" value="1"/>
</dbReference>
<dbReference type="InterPro" id="IPR009229">
    <property type="entry name" value="AgrD"/>
</dbReference>
<name>A0A077UKZ1_9STAP</name>
<reference evidence="1 2" key="1">
    <citation type="submission" date="2014-05" db="EMBL/GenBank/DDBJ databases">
        <authorList>
            <person name="Aslett A.Martin."/>
            <person name="De Silva Nishadi"/>
        </authorList>
    </citation>
    <scope>NUCLEOTIDE SEQUENCE [LARGE SCALE GENOMIC DNA]</scope>
</reference>
<dbReference type="RefSeq" id="WP_047531778.1">
    <property type="nucleotide sequence ID" value="NZ_CCEH01000022.1"/>
</dbReference>
<dbReference type="Pfam" id="PF05931">
    <property type="entry name" value="AgrD"/>
    <property type="match status" value="1"/>
</dbReference>
<evidence type="ECO:0000313" key="2">
    <source>
        <dbReference type="Proteomes" id="UP000044616"/>
    </source>
</evidence>